<dbReference type="Proteomes" id="UP000027821">
    <property type="component" value="Unassembled WGS sequence"/>
</dbReference>
<evidence type="ECO:0000313" key="5">
    <source>
        <dbReference type="Proteomes" id="UP000027821"/>
    </source>
</evidence>
<evidence type="ECO:0000259" key="3">
    <source>
        <dbReference type="PROSITE" id="PS51371"/>
    </source>
</evidence>
<dbReference type="InterPro" id="IPR000644">
    <property type="entry name" value="CBS_dom"/>
</dbReference>
<dbReference type="Pfam" id="PF00571">
    <property type="entry name" value="CBS"/>
    <property type="match status" value="2"/>
</dbReference>
<dbReference type="CDD" id="cd04629">
    <property type="entry name" value="CBS_pair_bac"/>
    <property type="match status" value="1"/>
</dbReference>
<dbReference type="PROSITE" id="PS51371">
    <property type="entry name" value="CBS"/>
    <property type="match status" value="2"/>
</dbReference>
<dbReference type="InterPro" id="IPR046342">
    <property type="entry name" value="CBS_dom_sf"/>
</dbReference>
<dbReference type="RefSeq" id="WP_035076896.1">
    <property type="nucleotide sequence ID" value="NZ_JMIH01000024.1"/>
</dbReference>
<feature type="domain" description="CBS" evidence="3">
    <location>
        <begin position="96"/>
        <end position="151"/>
    </location>
</feature>
<dbReference type="OrthoDB" id="9790355at2"/>
<dbReference type="SMART" id="SM00116">
    <property type="entry name" value="CBS"/>
    <property type="match status" value="2"/>
</dbReference>
<keyword evidence="5" id="KW-1185">Reference proteome</keyword>
<dbReference type="InterPro" id="IPR044729">
    <property type="entry name" value="CBS_bac"/>
</dbReference>
<dbReference type="EMBL" id="JMIH01000024">
    <property type="protein sequence ID" value="KEO72396.1"/>
    <property type="molecule type" value="Genomic_DNA"/>
</dbReference>
<gene>
    <name evidence="4" type="ORF">EL17_16765</name>
</gene>
<dbReference type="InterPro" id="IPR051257">
    <property type="entry name" value="Diverse_CBS-Domain"/>
</dbReference>
<dbReference type="PANTHER" id="PTHR43080:SF2">
    <property type="entry name" value="CBS DOMAIN-CONTAINING PROTEIN"/>
    <property type="match status" value="1"/>
</dbReference>
<reference evidence="4 5" key="1">
    <citation type="submission" date="2014-04" db="EMBL/GenBank/DDBJ databases">
        <title>Characterization and application of a salt tolerant electro-active bacterium.</title>
        <authorList>
            <person name="Yang L."/>
            <person name="Wei S."/>
            <person name="Tay Q.X.M."/>
        </authorList>
    </citation>
    <scope>NUCLEOTIDE SEQUENCE [LARGE SCALE GENOMIC DNA]</scope>
    <source>
        <strain evidence="4 5">LY1</strain>
    </source>
</reference>
<evidence type="ECO:0000256" key="2">
    <source>
        <dbReference type="PROSITE-ProRule" id="PRU00703"/>
    </source>
</evidence>
<dbReference type="Gene3D" id="3.10.580.10">
    <property type="entry name" value="CBS-domain"/>
    <property type="match status" value="1"/>
</dbReference>
<sequence length="153" mass="17046">MVKSYQGVRVVEDKKYFNQPMCVKDYMATNLITFKPDDSIEHVLGMLTSKKISGGPVVDENGKLIGMISEGDCLKEIIKGKYSNTPSLIGTVKEHMTTDVLTMNPDLNIFDAAGQFLNMKIRRFPVMSHGNLIGQISISDIIKGVQKMKSTTW</sequence>
<evidence type="ECO:0000256" key="1">
    <source>
        <dbReference type="ARBA" id="ARBA00023122"/>
    </source>
</evidence>
<name>A0A074KR14_9BACT</name>
<keyword evidence="1 2" id="KW-0129">CBS domain</keyword>
<dbReference type="AlphaFoldDB" id="A0A074KR14"/>
<evidence type="ECO:0000313" key="4">
    <source>
        <dbReference type="EMBL" id="KEO72396.1"/>
    </source>
</evidence>
<dbReference type="STRING" id="1048983.EL17_16765"/>
<dbReference type="PANTHER" id="PTHR43080">
    <property type="entry name" value="CBS DOMAIN-CONTAINING PROTEIN CBSX3, MITOCHONDRIAL"/>
    <property type="match status" value="1"/>
</dbReference>
<dbReference type="eggNOG" id="COG0517">
    <property type="taxonomic scope" value="Bacteria"/>
</dbReference>
<dbReference type="SUPFAM" id="SSF54631">
    <property type="entry name" value="CBS-domain pair"/>
    <property type="match status" value="1"/>
</dbReference>
<proteinExistence type="predicted"/>
<protein>
    <submittedName>
        <fullName evidence="4">Inosine-5-monophosphate dehydrogenase</fullName>
    </submittedName>
</protein>
<organism evidence="4 5">
    <name type="scientific">Anditalea andensis</name>
    <dbReference type="NCBI Taxonomy" id="1048983"/>
    <lineage>
        <taxon>Bacteria</taxon>
        <taxon>Pseudomonadati</taxon>
        <taxon>Bacteroidota</taxon>
        <taxon>Cytophagia</taxon>
        <taxon>Cytophagales</taxon>
        <taxon>Cytophagaceae</taxon>
        <taxon>Anditalea</taxon>
    </lineage>
</organism>
<feature type="domain" description="CBS" evidence="3">
    <location>
        <begin position="27"/>
        <end position="83"/>
    </location>
</feature>
<comment type="caution">
    <text evidence="4">The sequence shown here is derived from an EMBL/GenBank/DDBJ whole genome shotgun (WGS) entry which is preliminary data.</text>
</comment>
<accession>A0A074KR14</accession>